<evidence type="ECO:0000313" key="3">
    <source>
        <dbReference type="EMBL" id="EEN56542.1"/>
    </source>
</evidence>
<name>C3YTH5_BRAFL</name>
<sequence length="446" mass="48875">MKVEKCRKERSQRCQHFIRAIYIAFEMHKDQSLFRCKTPPEVGNVELYRLGRYISGCYAVWDPTGENGRNYLPDPCDPNRYCPTERQNLPPPDVITSSLLPLATAGPDRSSEKPKLQKAAIDEISQNVTKNILTDLQDGASIATRTFNQVTDVEEGRNVHAVPVTETPKNQETSSPQTVTMASAWVVTGSVPKNQKTSLPQTVTMASAWVVTGSVPKNQKTSLPQTVTMASAWVVTGSVPKNQKTSLPQTVAMASGWVVTASVAGVIAVLCSVGLVVYCALGRRQSDNATAQLGHVNNMPADQVVYNVSYHPATTSQNTQADDQEGGSNGPETDSDPCTYETIPDIEEPYATAHGFVVPQYHMWEIADKTSPKTTEGACTLPGPEAHAFDPADQHGEVTDDHKVERDQSRTRDIRKECWRKLRADLLSPKINCHPRTGTIVSSKTK</sequence>
<feature type="region of interest" description="Disordered" evidence="1">
    <location>
        <begin position="315"/>
        <end position="336"/>
    </location>
</feature>
<protein>
    <submittedName>
        <fullName evidence="3">Uncharacterized protein</fullName>
    </submittedName>
</protein>
<evidence type="ECO:0000256" key="1">
    <source>
        <dbReference type="SAM" id="MobiDB-lite"/>
    </source>
</evidence>
<evidence type="ECO:0000256" key="2">
    <source>
        <dbReference type="SAM" id="Phobius"/>
    </source>
</evidence>
<feature type="transmembrane region" description="Helical" evidence="2">
    <location>
        <begin position="257"/>
        <end position="281"/>
    </location>
</feature>
<proteinExistence type="predicted"/>
<organism>
    <name type="scientific">Branchiostoma floridae</name>
    <name type="common">Florida lancelet</name>
    <name type="synonym">Amphioxus</name>
    <dbReference type="NCBI Taxonomy" id="7739"/>
    <lineage>
        <taxon>Eukaryota</taxon>
        <taxon>Metazoa</taxon>
        <taxon>Chordata</taxon>
        <taxon>Cephalochordata</taxon>
        <taxon>Leptocardii</taxon>
        <taxon>Amphioxiformes</taxon>
        <taxon>Branchiostomatidae</taxon>
        <taxon>Branchiostoma</taxon>
    </lineage>
</organism>
<dbReference type="AlphaFoldDB" id="C3YTH5"/>
<dbReference type="EMBL" id="GG666551">
    <property type="protein sequence ID" value="EEN56542.1"/>
    <property type="molecule type" value="Genomic_DNA"/>
</dbReference>
<dbReference type="InParanoid" id="C3YTH5"/>
<gene>
    <name evidence="3" type="ORF">BRAFLDRAFT_70097</name>
</gene>
<keyword evidence="2" id="KW-0472">Membrane</keyword>
<keyword evidence="2" id="KW-1133">Transmembrane helix</keyword>
<reference evidence="3" key="1">
    <citation type="journal article" date="2008" name="Nature">
        <title>The amphioxus genome and the evolution of the chordate karyotype.</title>
        <authorList>
            <consortium name="US DOE Joint Genome Institute (JGI-PGF)"/>
            <person name="Putnam N.H."/>
            <person name="Butts T."/>
            <person name="Ferrier D.E.K."/>
            <person name="Furlong R.F."/>
            <person name="Hellsten U."/>
            <person name="Kawashima T."/>
            <person name="Robinson-Rechavi M."/>
            <person name="Shoguchi E."/>
            <person name="Terry A."/>
            <person name="Yu J.-K."/>
            <person name="Benito-Gutierrez E.L."/>
            <person name="Dubchak I."/>
            <person name="Garcia-Fernandez J."/>
            <person name="Gibson-Brown J.J."/>
            <person name="Grigoriev I.V."/>
            <person name="Horton A.C."/>
            <person name="de Jong P.J."/>
            <person name="Jurka J."/>
            <person name="Kapitonov V.V."/>
            <person name="Kohara Y."/>
            <person name="Kuroki Y."/>
            <person name="Lindquist E."/>
            <person name="Lucas S."/>
            <person name="Osoegawa K."/>
            <person name="Pennacchio L.A."/>
            <person name="Salamov A.A."/>
            <person name="Satou Y."/>
            <person name="Sauka-Spengler T."/>
            <person name="Schmutz J."/>
            <person name="Shin-I T."/>
            <person name="Toyoda A."/>
            <person name="Bronner-Fraser M."/>
            <person name="Fujiyama A."/>
            <person name="Holland L.Z."/>
            <person name="Holland P.W.H."/>
            <person name="Satoh N."/>
            <person name="Rokhsar D.S."/>
        </authorList>
    </citation>
    <scope>NUCLEOTIDE SEQUENCE [LARGE SCALE GENOMIC DNA]</scope>
    <source>
        <strain evidence="3">S238N-H82</strain>
        <tissue evidence="3">Testes</tissue>
    </source>
</reference>
<keyword evidence="2" id="KW-0812">Transmembrane</keyword>
<accession>C3YTH5</accession>